<feature type="domain" description="DNA methylase N-4/N-6" evidence="5">
    <location>
        <begin position="336"/>
        <end position="479"/>
    </location>
</feature>
<evidence type="ECO:0000256" key="4">
    <source>
        <dbReference type="ARBA" id="ARBA00022691"/>
    </source>
</evidence>
<keyword evidence="3" id="KW-0808">Transferase</keyword>
<dbReference type="GO" id="GO:0003677">
    <property type="term" value="F:DNA binding"/>
    <property type="evidence" value="ECO:0007669"/>
    <property type="project" value="InterPro"/>
</dbReference>
<dbReference type="EMBL" id="NJBO01000011">
    <property type="protein sequence ID" value="TKJ42049.1"/>
    <property type="molecule type" value="Genomic_DNA"/>
</dbReference>
<dbReference type="SUPFAM" id="SSF53335">
    <property type="entry name" value="S-adenosyl-L-methionine-dependent methyltransferases"/>
    <property type="match status" value="3"/>
</dbReference>
<comment type="caution">
    <text evidence="6">The sequence shown here is derived from an EMBL/GenBank/DDBJ whole genome shotgun (WGS) entry which is preliminary data.</text>
</comment>
<keyword evidence="4" id="KW-0949">S-adenosyl-L-methionine</keyword>
<dbReference type="GO" id="GO:0008170">
    <property type="term" value="F:N-methyltransferase activity"/>
    <property type="evidence" value="ECO:0007669"/>
    <property type="project" value="InterPro"/>
</dbReference>
<proteinExistence type="inferred from homology"/>
<evidence type="ECO:0000259" key="5">
    <source>
        <dbReference type="Pfam" id="PF01555"/>
    </source>
</evidence>
<organism evidence="6 7">
    <name type="scientific">candidate division TA06 bacterium B3_TA06</name>
    <dbReference type="NCBI Taxonomy" id="2012487"/>
    <lineage>
        <taxon>Bacteria</taxon>
        <taxon>Bacteria division TA06</taxon>
    </lineage>
</organism>
<dbReference type="Gene3D" id="3.40.50.150">
    <property type="entry name" value="Vaccinia Virus protein VP39"/>
    <property type="match status" value="2"/>
</dbReference>
<accession>A0A532V4E8</accession>
<name>A0A532V4E8_UNCT6</name>
<sequence>MHKMVKHIDHPLVARTHPPMYRIHKYWARKPHNVVAEYIRRYSKKGDIVLDPFVGSGVTAVEALKLKRKVIAVDLDPFALFLARMTAIPVDLKQLDAQFKKIENSCKVTINKLYETNCPKCGSKGLIRQVNWIVTSRKPYKEKPTDLWYSCEKCKSNSLWNKKIDKKDLPRIRSIDKRPVPYWVPEEKFIWNPRLNVDKGTKITDLFTHRNLIALSILLHHIEEVEDETVRNLLKLAFTSMLAQASRMIIQAPKGGTSSASWKVRGYWIPDKHRELNVWHYFENRYQLLYTGKEESNKLIPDYQEAETFGDLKGENNILFLNISALKLKGISSNSVDYVFTDPPYGDSVPYLEADYMWATWLRMKPNFEDEIIISDSPARQKNFEMYEKMLNAAFREVQRVLKPGRWMTVTFHNTNIKIWNAIIHAAVMADFNLEKIVYQPPAKRSSKASLHPYYSAVGDYYIRFRKPKYEKTIISSSEIDERHYERVVVEATKELIAKRGEPTAYQYILNGIIPILDKNGVLLKGTKDIRDVLKENLDKEFVLVEKKWWLKDVRKSKIDLVPLDERVEKAVINVLNREITVHFDDILQEIFIAFPNALTPETQKIKSILEEYATKAEKGLWRLKPEVAARERQHSKMIFFLAKIGEKMGYKIWIGSREQGDTYKGHKLSEYSEKELELADSLPKEQLDRIKEIDVLWLSEGVIRIEFEVENTTTITEAIVRGANIPSEYKPHRFIVIPEERENLISRKIQEPGLQELGISDWHFIFYRDLEDFYLEHKRRKGITLGDLLNLSSNPKYKSPKQASLGFSEEDG</sequence>
<dbReference type="InterPro" id="IPR029063">
    <property type="entry name" value="SAM-dependent_MTases_sf"/>
</dbReference>
<dbReference type="GO" id="GO:0032259">
    <property type="term" value="P:methylation"/>
    <property type="evidence" value="ECO:0007669"/>
    <property type="project" value="UniProtKB-KW"/>
</dbReference>
<evidence type="ECO:0000313" key="7">
    <source>
        <dbReference type="Proteomes" id="UP000317778"/>
    </source>
</evidence>
<dbReference type="InterPro" id="IPR002052">
    <property type="entry name" value="DNA_methylase_N6_adenine_CS"/>
</dbReference>
<evidence type="ECO:0000256" key="2">
    <source>
        <dbReference type="ARBA" id="ARBA00022603"/>
    </source>
</evidence>
<dbReference type="PROSITE" id="PS00092">
    <property type="entry name" value="N6_MTASE"/>
    <property type="match status" value="1"/>
</dbReference>
<evidence type="ECO:0000256" key="1">
    <source>
        <dbReference type="ARBA" id="ARBA00006594"/>
    </source>
</evidence>
<evidence type="ECO:0000313" key="6">
    <source>
        <dbReference type="EMBL" id="TKJ42049.1"/>
    </source>
</evidence>
<dbReference type="InterPro" id="IPR002295">
    <property type="entry name" value="N4/N6-MTase_EcoPI_Mod-like"/>
</dbReference>
<keyword evidence="2" id="KW-0489">Methyltransferase</keyword>
<dbReference type="AlphaFoldDB" id="A0A532V4E8"/>
<dbReference type="Proteomes" id="UP000317778">
    <property type="component" value="Unassembled WGS sequence"/>
</dbReference>
<dbReference type="PRINTS" id="PR00506">
    <property type="entry name" value="D21N6MTFRASE"/>
</dbReference>
<dbReference type="Pfam" id="PF01555">
    <property type="entry name" value="N6_N4_Mtase"/>
    <property type="match status" value="2"/>
</dbReference>
<gene>
    <name evidence="6" type="ORF">CEE36_07440</name>
</gene>
<reference evidence="6 7" key="1">
    <citation type="submission" date="2017-06" db="EMBL/GenBank/DDBJ databases">
        <title>Novel microbial phyla capable of carbon fixation and sulfur reduction in deep-sea sediments.</title>
        <authorList>
            <person name="Huang J."/>
            <person name="Baker B."/>
            <person name="Wang Y."/>
        </authorList>
    </citation>
    <scope>NUCLEOTIDE SEQUENCE [LARGE SCALE GENOMIC DNA]</scope>
    <source>
        <strain evidence="6">B3_TA06</strain>
    </source>
</reference>
<dbReference type="InterPro" id="IPR002941">
    <property type="entry name" value="DNA_methylase_N4/N6"/>
</dbReference>
<comment type="similarity">
    <text evidence="1">Belongs to the N(4)/N(6)-methyltransferase family.</text>
</comment>
<protein>
    <recommendedName>
        <fullName evidence="5">DNA methylase N-4/N-6 domain-containing protein</fullName>
    </recommendedName>
</protein>
<evidence type="ECO:0000256" key="3">
    <source>
        <dbReference type="ARBA" id="ARBA00022679"/>
    </source>
</evidence>
<feature type="domain" description="DNA methylase N-4/N-6" evidence="5">
    <location>
        <begin position="24"/>
        <end position="78"/>
    </location>
</feature>